<name>A0A210RXZ9_9BURK</name>
<evidence type="ECO:0008006" key="4">
    <source>
        <dbReference type="Google" id="ProtNLM"/>
    </source>
</evidence>
<proteinExistence type="predicted"/>
<dbReference type="AlphaFoldDB" id="A0A210RXZ9"/>
<evidence type="ECO:0000313" key="3">
    <source>
        <dbReference type="Proteomes" id="UP000196880"/>
    </source>
</evidence>
<reference evidence="2 3" key="1">
    <citation type="submission" date="2017-03" db="EMBL/GenBank/DDBJ databases">
        <title>New species Polynucleobacter sp. MWH-EgelM1-30-B4.</title>
        <authorList>
            <person name="Hahn M.W."/>
        </authorList>
    </citation>
    <scope>NUCLEOTIDE SEQUENCE [LARGE SCALE GENOMIC DNA]</scope>
    <source>
        <strain evidence="2 3">MWH-EgelM1-30-B4</strain>
    </source>
</reference>
<comment type="caution">
    <text evidence="2">The sequence shown here is derived from an EMBL/GenBank/DDBJ whole genome shotgun (WGS) entry which is preliminary data.</text>
</comment>
<accession>A0A210RXZ9</accession>
<dbReference type="Proteomes" id="UP000196880">
    <property type="component" value="Unassembled WGS sequence"/>
</dbReference>
<dbReference type="RefSeq" id="WP_087910129.1">
    <property type="nucleotide sequence ID" value="NZ_NAIA01000003.1"/>
</dbReference>
<dbReference type="OrthoDB" id="9131516at2"/>
<dbReference type="EMBL" id="NAIA01000003">
    <property type="protein sequence ID" value="OWF65895.1"/>
    <property type="molecule type" value="Genomic_DNA"/>
</dbReference>
<keyword evidence="3" id="KW-1185">Reference proteome</keyword>
<feature type="transmembrane region" description="Helical" evidence="1">
    <location>
        <begin position="6"/>
        <end position="26"/>
    </location>
</feature>
<keyword evidence="1" id="KW-0812">Transmembrane</keyword>
<protein>
    <recommendedName>
        <fullName evidence="4">General secretion pathway GspH domain-containing protein</fullName>
    </recommendedName>
</protein>
<keyword evidence="1" id="KW-0472">Membrane</keyword>
<gene>
    <name evidence="2" type="ORF">B6A14_09055</name>
</gene>
<evidence type="ECO:0000313" key="2">
    <source>
        <dbReference type="EMBL" id="OWF65895.1"/>
    </source>
</evidence>
<keyword evidence="1" id="KW-1133">Transmembrane helix</keyword>
<organism evidence="2 3">
    <name type="scientific">Polynucleobacter hirudinilacicola</name>
    <dbReference type="NCBI Taxonomy" id="1743166"/>
    <lineage>
        <taxon>Bacteria</taxon>
        <taxon>Pseudomonadati</taxon>
        <taxon>Pseudomonadota</taxon>
        <taxon>Betaproteobacteria</taxon>
        <taxon>Burkholderiales</taxon>
        <taxon>Burkholderiaceae</taxon>
        <taxon>Polynucleobacter</taxon>
    </lineage>
</organism>
<sequence>MKQKGVSFLEVIVVVGILLIASSFITPSIMDWRAKRSLESDYFALLSTIDFIKTRVRTINGTGVLICSSPTNLTYQISSNPQSVASSVSSSFSSNLLEDPSSTNVNFNVLSGDSTMVSTLCSAGRGVFTSNGLASIEGGGAIDIELNRGGDKTKVGGYRVLVNQTTGFVQKYRWKENGNAWVEQD</sequence>
<evidence type="ECO:0000256" key="1">
    <source>
        <dbReference type="SAM" id="Phobius"/>
    </source>
</evidence>